<proteinExistence type="inferred from homology"/>
<dbReference type="STRING" id="3088.A0A383WKZ6"/>
<evidence type="ECO:0000256" key="5">
    <source>
        <dbReference type="ARBA" id="ARBA00022989"/>
    </source>
</evidence>
<comment type="similarity">
    <text evidence="2">Belongs to the MLO family.</text>
</comment>
<name>A0A383WKZ6_TETOB</name>
<dbReference type="GO" id="GO:0006952">
    <property type="term" value="P:defense response"/>
    <property type="evidence" value="ECO:0007669"/>
    <property type="project" value="UniProtKB-KW"/>
</dbReference>
<feature type="transmembrane region" description="Helical" evidence="9">
    <location>
        <begin position="12"/>
        <end position="32"/>
    </location>
</feature>
<evidence type="ECO:0000256" key="9">
    <source>
        <dbReference type="SAM" id="Phobius"/>
    </source>
</evidence>
<evidence type="ECO:0008006" key="12">
    <source>
        <dbReference type="Google" id="ProtNLM"/>
    </source>
</evidence>
<evidence type="ECO:0000256" key="8">
    <source>
        <dbReference type="SAM" id="MobiDB-lite"/>
    </source>
</evidence>
<gene>
    <name evidence="10" type="ORF">BQ4739_LOCUS18411</name>
</gene>
<dbReference type="GO" id="GO:0016020">
    <property type="term" value="C:membrane"/>
    <property type="evidence" value="ECO:0007669"/>
    <property type="project" value="UniProtKB-SubCell"/>
</dbReference>
<dbReference type="EMBL" id="FNXT01001303">
    <property type="protein sequence ID" value="SZX78091.1"/>
    <property type="molecule type" value="Genomic_DNA"/>
</dbReference>
<dbReference type="AlphaFoldDB" id="A0A383WKZ6"/>
<organism evidence="10 11">
    <name type="scientific">Tetradesmus obliquus</name>
    <name type="common">Green alga</name>
    <name type="synonym">Acutodesmus obliquus</name>
    <dbReference type="NCBI Taxonomy" id="3088"/>
    <lineage>
        <taxon>Eukaryota</taxon>
        <taxon>Viridiplantae</taxon>
        <taxon>Chlorophyta</taxon>
        <taxon>core chlorophytes</taxon>
        <taxon>Chlorophyceae</taxon>
        <taxon>CS clade</taxon>
        <taxon>Sphaeropleales</taxon>
        <taxon>Scenedesmaceae</taxon>
        <taxon>Tetradesmus</taxon>
    </lineage>
</organism>
<dbReference type="Proteomes" id="UP000256970">
    <property type="component" value="Unassembled WGS sequence"/>
</dbReference>
<evidence type="ECO:0000256" key="6">
    <source>
        <dbReference type="ARBA" id="ARBA00023136"/>
    </source>
</evidence>
<accession>A0A383WKZ6</accession>
<feature type="transmembrane region" description="Helical" evidence="9">
    <location>
        <begin position="234"/>
        <end position="256"/>
    </location>
</feature>
<dbReference type="PANTHER" id="PTHR31942">
    <property type="entry name" value="MLO-LIKE PROTEIN 1"/>
    <property type="match status" value="1"/>
</dbReference>
<feature type="transmembrane region" description="Helical" evidence="9">
    <location>
        <begin position="567"/>
        <end position="592"/>
    </location>
</feature>
<evidence type="ECO:0000313" key="10">
    <source>
        <dbReference type="EMBL" id="SZX78091.1"/>
    </source>
</evidence>
<dbReference type="PANTHER" id="PTHR31942:SF52">
    <property type="entry name" value="MLO-LIKE PROTEIN 1"/>
    <property type="match status" value="1"/>
</dbReference>
<feature type="transmembrane region" description="Helical" evidence="9">
    <location>
        <begin position="53"/>
        <end position="77"/>
    </location>
</feature>
<feature type="region of interest" description="Disordered" evidence="8">
    <location>
        <begin position="657"/>
        <end position="677"/>
    </location>
</feature>
<keyword evidence="3 9" id="KW-0812">Transmembrane</keyword>
<keyword evidence="7" id="KW-0568">Pathogenesis-related protein</keyword>
<comment type="subcellular location">
    <subcellularLocation>
        <location evidence="1">Membrane</location>
        <topology evidence="1">Multi-pass membrane protein</topology>
    </subcellularLocation>
</comment>
<evidence type="ECO:0000313" key="11">
    <source>
        <dbReference type="Proteomes" id="UP000256970"/>
    </source>
</evidence>
<keyword evidence="6 9" id="KW-0472">Membrane</keyword>
<evidence type="ECO:0000256" key="7">
    <source>
        <dbReference type="ARBA" id="ARBA00023265"/>
    </source>
</evidence>
<feature type="transmembrane region" description="Helical" evidence="9">
    <location>
        <begin position="496"/>
        <end position="514"/>
    </location>
</feature>
<dbReference type="InterPro" id="IPR004326">
    <property type="entry name" value="Mlo"/>
</dbReference>
<evidence type="ECO:0000256" key="1">
    <source>
        <dbReference type="ARBA" id="ARBA00004141"/>
    </source>
</evidence>
<keyword evidence="5 9" id="KW-1133">Transmembrane helix</keyword>
<evidence type="ECO:0000256" key="3">
    <source>
        <dbReference type="ARBA" id="ARBA00022692"/>
    </source>
</evidence>
<feature type="transmembrane region" description="Helical" evidence="9">
    <location>
        <begin position="612"/>
        <end position="636"/>
    </location>
</feature>
<feature type="transmembrane region" description="Helical" evidence="9">
    <location>
        <begin position="520"/>
        <end position="540"/>
    </location>
</feature>
<sequence>MSGGGHEHIRGILETSPAAIALLIVFFLLVTLGFEKGLHHARQSLRRRKKFGLLAAVNNLSNELMLLAVATLFLTALEPALTQICMPSGNTMPPWLANVNGCACCLAKTKGVTACFIEDRQCPADFQEQCNPEEAYFKARLKKSTTAKRFADAANATQSAANITAAGTPAVAHGKRRLAAAAELGGGAAAPAELAVDEAHAVCDGSFLESYEECDYRPGWAPVVTGETLEQVHMMLFVMAVVHILVSVLVLLLSAFKLWVWRRMGGGAAEDQLAQAALAAAAAAAGGSTMHSLTAPLPAAAAAAAAAGKSVAQPAAAAEAATAAGPAADKAAAADQANGLDRQHSNAAVLVVDAEPAAAAAAAAAAGGGGVGLVAPNWSGRPSVMRGPLAYLREAAELVARQLLLLLHPTLTRQEYSVLRASFYLTHRSQAASAATEDSPHHQLSKAAAADSSHDPAAAAGAASPHGSSSSSSAAGLFGPYLLECMERDGSQTVGLGLPMWLLVLAFVLLSGAIGWATWLFLILAGGLLLGLNCGLLTTARHMTRGGAVRAQQPGCSRWLVLHRPRLLLGAIKLLMFFLAFVISQSVFFAAFFGTESCFFSRTGFQKNPVPWWGIMLVDLCLLLSLALFTLPLYTITSHTLRVDQKLLQQILQQRQQQGGGHADSAHGSSSEWEGEH</sequence>
<reference evidence="10 11" key="1">
    <citation type="submission" date="2016-10" db="EMBL/GenBank/DDBJ databases">
        <authorList>
            <person name="Cai Z."/>
        </authorList>
    </citation>
    <scope>NUCLEOTIDE SEQUENCE [LARGE SCALE GENOMIC DNA]</scope>
</reference>
<dbReference type="Pfam" id="PF03094">
    <property type="entry name" value="Mlo"/>
    <property type="match status" value="3"/>
</dbReference>
<keyword evidence="11" id="KW-1185">Reference proteome</keyword>
<keyword evidence="4" id="KW-0611">Plant defense</keyword>
<evidence type="ECO:0000256" key="2">
    <source>
        <dbReference type="ARBA" id="ARBA00006574"/>
    </source>
</evidence>
<evidence type="ECO:0000256" key="4">
    <source>
        <dbReference type="ARBA" id="ARBA00022821"/>
    </source>
</evidence>
<protein>
    <recommendedName>
        <fullName evidence="12">MLO-like protein</fullName>
    </recommendedName>
</protein>